<evidence type="ECO:0000313" key="8">
    <source>
        <dbReference type="Proteomes" id="UP000243876"/>
    </source>
</evidence>
<keyword evidence="5" id="KW-0539">Nucleus</keyword>
<feature type="compositionally biased region" description="Pro residues" evidence="6">
    <location>
        <begin position="1"/>
        <end position="14"/>
    </location>
</feature>
<feature type="compositionally biased region" description="Acidic residues" evidence="6">
    <location>
        <begin position="688"/>
        <end position="697"/>
    </location>
</feature>
<name>A0A0D6EIS1_SPOSA</name>
<evidence type="ECO:0000313" key="7">
    <source>
        <dbReference type="EMBL" id="CEQ39889.1"/>
    </source>
</evidence>
<feature type="compositionally biased region" description="Polar residues" evidence="6">
    <location>
        <begin position="36"/>
        <end position="45"/>
    </location>
</feature>
<feature type="compositionally biased region" description="Basic residues" evidence="6">
    <location>
        <begin position="244"/>
        <end position="255"/>
    </location>
</feature>
<accession>A0A0D6EIS1</accession>
<keyword evidence="3" id="KW-0805">Transcription regulation</keyword>
<feature type="compositionally biased region" description="Acidic residues" evidence="6">
    <location>
        <begin position="495"/>
        <end position="508"/>
    </location>
</feature>
<dbReference type="GO" id="GO:0003713">
    <property type="term" value="F:transcription coactivator activity"/>
    <property type="evidence" value="ECO:0007669"/>
    <property type="project" value="TreeGrafter"/>
</dbReference>
<proteinExistence type="inferred from homology"/>
<feature type="compositionally biased region" description="Basic and acidic residues" evidence="6">
    <location>
        <begin position="67"/>
        <end position="159"/>
    </location>
</feature>
<dbReference type="PANTHER" id="PTHR13556:SF2">
    <property type="entry name" value="TRANSCRIPTIONAL ADAPTER 3"/>
    <property type="match status" value="1"/>
</dbReference>
<evidence type="ECO:0000256" key="1">
    <source>
        <dbReference type="ARBA" id="ARBA00004123"/>
    </source>
</evidence>
<feature type="region of interest" description="Disordered" evidence="6">
    <location>
        <begin position="1"/>
        <end position="45"/>
    </location>
</feature>
<comment type="subcellular location">
    <subcellularLocation>
        <location evidence="1">Nucleus</location>
    </subcellularLocation>
</comment>
<evidence type="ECO:0000256" key="6">
    <source>
        <dbReference type="SAM" id="MobiDB-lite"/>
    </source>
</evidence>
<keyword evidence="4" id="KW-0804">Transcription</keyword>
<organism evidence="7 8">
    <name type="scientific">Sporidiobolus salmonicolor</name>
    <name type="common">Yeast-like fungus</name>
    <name type="synonym">Sporobolomyces salmonicolor</name>
    <dbReference type="NCBI Taxonomy" id="5005"/>
    <lineage>
        <taxon>Eukaryota</taxon>
        <taxon>Fungi</taxon>
        <taxon>Dikarya</taxon>
        <taxon>Basidiomycota</taxon>
        <taxon>Pucciniomycotina</taxon>
        <taxon>Microbotryomycetes</taxon>
        <taxon>Sporidiobolales</taxon>
        <taxon>Sporidiobolaceae</taxon>
        <taxon>Sporobolomyces</taxon>
    </lineage>
</organism>
<sequence length="715" mass="79395">MPNPPLPPPPPAGSPPSLHKFPLPQPANAGSPLITCASSSGPLPNQTLANLRAVLVASRFAASARLGLRDENRRNLAERQAHDKRTAEEQTRVKEVERKRKREEDERRERDRVERTERERVARETEERENTRRRQAKEEEDRREAERTESTQKKEKQRALDVLQIVQANEASRRKGDGVAGRGYADGDIVMHDGTSAHPTPSTSALPTPPATGPPVAKAPAKGASSRTIASSPEPDEDGLQPKPPRHDKKKRKRDHVIESDASESDDDGQFPLESQPSSGLPSAPTSVPPTSSRSAATLGDEPPQLRDPLDGLTSIKRKLKEDRFTKHSIPIKPPAPGAATAFYIPSYPLVPPKPPVVPPTPTPRRQADVTGDFSTAKPGQQIAHSTFTNWTEAYLRPFGEDDLAFLAAKPEDSTPYIIPPLGKPYLERWEEEDSDTPAASSSSWISPLEPPVLPRLRPDNLTEDALGTENVFLGPLSERLMAALALEEGAGSAEVDEDEQDQGEDDGAVPPKLPVDAVDLEERIKRELRYIGLLPEEEVDWSTREDDEVSSALRACQRLLQQQVELNEARKSVLMSIVKDRMAYQDYETARDAQERVIEAGWQKRQRTDNKKKKKGKDRDRKDRDKPAPAGGERDDPSKQPVSLELSEAVEKRNALVDQFTPFWREEEPGRYFGIPERSVYEGLEAIAEEDEDEEQGQAAQGDPNPEQQQKTAQ</sequence>
<feature type="compositionally biased region" description="Low complexity" evidence="6">
    <location>
        <begin position="196"/>
        <end position="206"/>
    </location>
</feature>
<feature type="region of interest" description="Disordered" evidence="6">
    <location>
        <begin position="64"/>
        <end position="338"/>
    </location>
</feature>
<reference evidence="8" key="1">
    <citation type="submission" date="2015-02" db="EMBL/GenBank/DDBJ databases">
        <authorList>
            <person name="Gon?alves P."/>
        </authorList>
    </citation>
    <scope>NUCLEOTIDE SEQUENCE [LARGE SCALE GENOMIC DNA]</scope>
</reference>
<feature type="region of interest" description="Disordered" evidence="6">
    <location>
        <begin position="599"/>
        <end position="648"/>
    </location>
</feature>
<evidence type="ECO:0000256" key="4">
    <source>
        <dbReference type="ARBA" id="ARBA00023163"/>
    </source>
</evidence>
<dbReference type="AlphaFoldDB" id="A0A0D6EIS1"/>
<dbReference type="GO" id="GO:0006357">
    <property type="term" value="P:regulation of transcription by RNA polymerase II"/>
    <property type="evidence" value="ECO:0007669"/>
    <property type="project" value="TreeGrafter"/>
</dbReference>
<feature type="region of interest" description="Disordered" evidence="6">
    <location>
        <begin position="431"/>
        <end position="461"/>
    </location>
</feature>
<feature type="compositionally biased region" description="Low complexity" evidence="6">
    <location>
        <begin position="214"/>
        <end position="226"/>
    </location>
</feature>
<protein>
    <submittedName>
        <fullName evidence="7">SPOSA6832_01473-mRNA-1:cds</fullName>
    </submittedName>
</protein>
<dbReference type="Pfam" id="PF10198">
    <property type="entry name" value="Ada3"/>
    <property type="match status" value="1"/>
</dbReference>
<dbReference type="InterPro" id="IPR019340">
    <property type="entry name" value="Histone_AcTrfase_su3"/>
</dbReference>
<comment type="similarity">
    <text evidence="2">Belongs to the NGG1 family.</text>
</comment>
<feature type="compositionally biased region" description="Basic and acidic residues" evidence="6">
    <location>
        <begin position="618"/>
        <end position="639"/>
    </location>
</feature>
<evidence type="ECO:0000256" key="2">
    <source>
        <dbReference type="ARBA" id="ARBA00005330"/>
    </source>
</evidence>
<gene>
    <name evidence="7" type="primary">SPOSA6832_01473</name>
</gene>
<feature type="region of interest" description="Disordered" evidence="6">
    <location>
        <begin position="489"/>
        <end position="514"/>
    </location>
</feature>
<feature type="region of interest" description="Disordered" evidence="6">
    <location>
        <begin position="683"/>
        <end position="715"/>
    </location>
</feature>
<feature type="compositionally biased region" description="Low complexity" evidence="6">
    <location>
        <begin position="282"/>
        <end position="298"/>
    </location>
</feature>
<evidence type="ECO:0000256" key="3">
    <source>
        <dbReference type="ARBA" id="ARBA00023015"/>
    </source>
</evidence>
<dbReference type="EMBL" id="CENE01000004">
    <property type="protein sequence ID" value="CEQ39889.1"/>
    <property type="molecule type" value="Genomic_DNA"/>
</dbReference>
<feature type="region of interest" description="Disordered" evidence="6">
    <location>
        <begin position="355"/>
        <end position="381"/>
    </location>
</feature>
<dbReference type="PANTHER" id="PTHR13556">
    <property type="entry name" value="TRANSCRIPTIONAL ADAPTER 3-RELATED"/>
    <property type="match status" value="1"/>
</dbReference>
<keyword evidence="8" id="KW-1185">Reference proteome</keyword>
<dbReference type="Proteomes" id="UP000243876">
    <property type="component" value="Unassembled WGS sequence"/>
</dbReference>
<dbReference type="GO" id="GO:0005634">
    <property type="term" value="C:nucleus"/>
    <property type="evidence" value="ECO:0007669"/>
    <property type="project" value="UniProtKB-SubCell"/>
</dbReference>
<dbReference type="OrthoDB" id="1232at2759"/>
<dbReference type="GO" id="GO:0000124">
    <property type="term" value="C:SAGA complex"/>
    <property type="evidence" value="ECO:0007669"/>
    <property type="project" value="TreeGrafter"/>
</dbReference>
<evidence type="ECO:0000256" key="5">
    <source>
        <dbReference type="ARBA" id="ARBA00023242"/>
    </source>
</evidence>